<dbReference type="PANTHER" id="PTHR34438">
    <property type="entry name" value="SI:DKEY-97L20.6"/>
    <property type="match status" value="1"/>
</dbReference>
<sequence length="175" mass="20523">MTSHKIVQNQEILCDILFVLEEIVNKALYMCYSNDIKKKTVLFMVRCAYQAMLQLLDLNFYVHEIVQNQEILCDILFVLEEIVNKALYMCYSNDIKKKTVLFMVRCAYQAMLQLLDLNFYVHDPGRNDFSSDPDWIPDELPAPSPPDTPVILIGYPMNFRHLLRQILGLLLMFHL</sequence>
<dbReference type="EMBL" id="JASPKY010000113">
    <property type="protein sequence ID" value="KAK9736446.1"/>
    <property type="molecule type" value="Genomic_DNA"/>
</dbReference>
<name>A0AAW1LR19_POPJA</name>
<accession>A0AAW1LR19</accession>
<organism evidence="1 2">
    <name type="scientific">Popillia japonica</name>
    <name type="common">Japanese beetle</name>
    <dbReference type="NCBI Taxonomy" id="7064"/>
    <lineage>
        <taxon>Eukaryota</taxon>
        <taxon>Metazoa</taxon>
        <taxon>Ecdysozoa</taxon>
        <taxon>Arthropoda</taxon>
        <taxon>Hexapoda</taxon>
        <taxon>Insecta</taxon>
        <taxon>Pterygota</taxon>
        <taxon>Neoptera</taxon>
        <taxon>Endopterygota</taxon>
        <taxon>Coleoptera</taxon>
        <taxon>Polyphaga</taxon>
        <taxon>Scarabaeiformia</taxon>
        <taxon>Scarabaeidae</taxon>
        <taxon>Rutelinae</taxon>
        <taxon>Popillia</taxon>
    </lineage>
</organism>
<dbReference type="PANTHER" id="PTHR34438:SF1">
    <property type="entry name" value="CHROMOSOME 2 OPEN READING FRAME 81"/>
    <property type="match status" value="1"/>
</dbReference>
<evidence type="ECO:0000313" key="1">
    <source>
        <dbReference type="EMBL" id="KAK9736446.1"/>
    </source>
</evidence>
<comment type="caution">
    <text evidence="1">The sequence shown here is derived from an EMBL/GenBank/DDBJ whole genome shotgun (WGS) entry which is preliminary data.</text>
</comment>
<keyword evidence="2" id="KW-1185">Reference proteome</keyword>
<dbReference type="Proteomes" id="UP001458880">
    <property type="component" value="Unassembled WGS sequence"/>
</dbReference>
<reference evidence="1 2" key="1">
    <citation type="journal article" date="2024" name="BMC Genomics">
        <title>De novo assembly and annotation of Popillia japonica's genome with initial clues to its potential as an invasive pest.</title>
        <authorList>
            <person name="Cucini C."/>
            <person name="Boschi S."/>
            <person name="Funari R."/>
            <person name="Cardaioli E."/>
            <person name="Iannotti N."/>
            <person name="Marturano G."/>
            <person name="Paoli F."/>
            <person name="Bruttini M."/>
            <person name="Carapelli A."/>
            <person name="Frati F."/>
            <person name="Nardi F."/>
        </authorList>
    </citation>
    <scope>NUCLEOTIDE SEQUENCE [LARGE SCALE GENOMIC DNA]</scope>
    <source>
        <strain evidence="1">DMR45628</strain>
    </source>
</reference>
<proteinExistence type="predicted"/>
<gene>
    <name evidence="1" type="ORF">QE152_g12471</name>
</gene>
<evidence type="ECO:0000313" key="2">
    <source>
        <dbReference type="Proteomes" id="UP001458880"/>
    </source>
</evidence>
<protein>
    <submittedName>
        <fullName evidence="1">Uncharacterized protein</fullName>
    </submittedName>
</protein>
<dbReference type="InterPro" id="IPR028042">
    <property type="entry name" value="DUF4639"/>
</dbReference>
<dbReference type="AlphaFoldDB" id="A0AAW1LR19"/>